<proteinExistence type="predicted"/>
<reference evidence="2" key="1">
    <citation type="journal article" date="2014" name="Int. J. Syst. Evol. Microbiol.">
        <title>Complete genome sequence of Corynebacterium casei LMG S-19264T (=DSM 44701T), isolated from a smear-ripened cheese.</title>
        <authorList>
            <consortium name="US DOE Joint Genome Institute (JGI-PGF)"/>
            <person name="Walter F."/>
            <person name="Albersmeier A."/>
            <person name="Kalinowski J."/>
            <person name="Ruckert C."/>
        </authorList>
    </citation>
    <scope>NUCLEOTIDE SEQUENCE</scope>
    <source>
        <strain evidence="2">KCTC 23430</strain>
    </source>
</reference>
<comment type="caution">
    <text evidence="2">The sequence shown here is derived from an EMBL/GenBank/DDBJ whole genome shotgun (WGS) entry which is preliminary data.</text>
</comment>
<feature type="signal peptide" evidence="1">
    <location>
        <begin position="1"/>
        <end position="26"/>
    </location>
</feature>
<keyword evidence="3" id="KW-1185">Reference proteome</keyword>
<sequence>MNVHAQDPFRFLFVVALWLLAAASHAQTEGYVADIQLQSTEEFAQLLSRADALVQSGEVPLDGQPRVTFVMHGPGVRSLLRPAYLENKSVVDLAARLSALGVIEIRACETWMGGNAIDPSELQPFVGTVASGRIEVERLVSERGYVKF</sequence>
<dbReference type="SUPFAM" id="SSF75169">
    <property type="entry name" value="DsrEFH-like"/>
    <property type="match status" value="1"/>
</dbReference>
<protein>
    <recommendedName>
        <fullName evidence="4">Intracellular sulfur oxidation protein, DsrE/DsrF family</fullName>
    </recommendedName>
</protein>
<accession>A0A918XI50</accession>
<dbReference type="EMBL" id="BMYM01000002">
    <property type="protein sequence ID" value="GHD33382.1"/>
    <property type="molecule type" value="Genomic_DNA"/>
</dbReference>
<keyword evidence="1" id="KW-0732">Signal</keyword>
<gene>
    <name evidence="2" type="ORF">GCM10007053_17700</name>
</gene>
<evidence type="ECO:0008006" key="4">
    <source>
        <dbReference type="Google" id="ProtNLM"/>
    </source>
</evidence>
<reference evidence="2" key="2">
    <citation type="submission" date="2020-09" db="EMBL/GenBank/DDBJ databases">
        <authorList>
            <person name="Sun Q."/>
            <person name="Kim S."/>
        </authorList>
    </citation>
    <scope>NUCLEOTIDE SEQUENCE</scope>
    <source>
        <strain evidence="2">KCTC 23430</strain>
    </source>
</reference>
<dbReference type="AlphaFoldDB" id="A0A918XI50"/>
<dbReference type="Gene3D" id="3.40.1260.10">
    <property type="entry name" value="DsrEFH-like"/>
    <property type="match status" value="1"/>
</dbReference>
<evidence type="ECO:0000313" key="3">
    <source>
        <dbReference type="Proteomes" id="UP000644693"/>
    </source>
</evidence>
<evidence type="ECO:0000313" key="2">
    <source>
        <dbReference type="EMBL" id="GHD33382.1"/>
    </source>
</evidence>
<organism evidence="2 3">
    <name type="scientific">Parahalioglobus pacificus</name>
    <dbReference type="NCBI Taxonomy" id="930806"/>
    <lineage>
        <taxon>Bacteria</taxon>
        <taxon>Pseudomonadati</taxon>
        <taxon>Pseudomonadota</taxon>
        <taxon>Gammaproteobacteria</taxon>
        <taxon>Cellvibrionales</taxon>
        <taxon>Halieaceae</taxon>
        <taxon>Parahalioglobus</taxon>
    </lineage>
</organism>
<evidence type="ECO:0000256" key="1">
    <source>
        <dbReference type="SAM" id="SignalP"/>
    </source>
</evidence>
<name>A0A918XI50_9GAMM</name>
<dbReference type="InterPro" id="IPR027396">
    <property type="entry name" value="DsrEFH-like"/>
</dbReference>
<dbReference type="Proteomes" id="UP000644693">
    <property type="component" value="Unassembled WGS sequence"/>
</dbReference>
<feature type="chain" id="PRO_5037018834" description="Intracellular sulfur oxidation protein, DsrE/DsrF family" evidence="1">
    <location>
        <begin position="27"/>
        <end position="148"/>
    </location>
</feature>